<proteinExistence type="inferred from homology"/>
<dbReference type="PROSITE" id="PS00411">
    <property type="entry name" value="KINESIN_MOTOR_1"/>
    <property type="match status" value="1"/>
</dbReference>
<dbReference type="PANTHER" id="PTHR47968">
    <property type="entry name" value="CENTROMERE PROTEIN E"/>
    <property type="match status" value="1"/>
</dbReference>
<dbReference type="Proteomes" id="UP001530400">
    <property type="component" value="Unassembled WGS sequence"/>
</dbReference>
<evidence type="ECO:0000256" key="2">
    <source>
        <dbReference type="ARBA" id="ARBA00022840"/>
    </source>
</evidence>
<evidence type="ECO:0000256" key="4">
    <source>
        <dbReference type="ARBA" id="ARBA00023175"/>
    </source>
</evidence>
<dbReference type="Pfam" id="PF00225">
    <property type="entry name" value="Kinesin"/>
    <property type="match status" value="1"/>
</dbReference>
<feature type="domain" description="Kinesin motor" evidence="8">
    <location>
        <begin position="49"/>
        <end position="365"/>
    </location>
</feature>
<dbReference type="Gene3D" id="3.40.850.10">
    <property type="entry name" value="Kinesin motor domain"/>
    <property type="match status" value="1"/>
</dbReference>
<dbReference type="EMBL" id="JALLPJ020001094">
    <property type="protein sequence ID" value="KAL3776561.1"/>
    <property type="molecule type" value="Genomic_DNA"/>
</dbReference>
<organism evidence="9 10">
    <name type="scientific">Cyclotella atomus</name>
    <dbReference type="NCBI Taxonomy" id="382360"/>
    <lineage>
        <taxon>Eukaryota</taxon>
        <taxon>Sar</taxon>
        <taxon>Stramenopiles</taxon>
        <taxon>Ochrophyta</taxon>
        <taxon>Bacillariophyta</taxon>
        <taxon>Coscinodiscophyceae</taxon>
        <taxon>Thalassiosirophycidae</taxon>
        <taxon>Stephanodiscales</taxon>
        <taxon>Stephanodiscaceae</taxon>
        <taxon>Cyclotella</taxon>
    </lineage>
</organism>
<dbReference type="SUPFAM" id="SSF52540">
    <property type="entry name" value="P-loop containing nucleoside triphosphate hydrolases"/>
    <property type="match status" value="1"/>
</dbReference>
<evidence type="ECO:0000313" key="10">
    <source>
        <dbReference type="Proteomes" id="UP001530400"/>
    </source>
</evidence>
<dbReference type="GO" id="GO:0003774">
    <property type="term" value="F:cytoskeletal motor activity"/>
    <property type="evidence" value="ECO:0007669"/>
    <property type="project" value="UniProtKB-UniRule"/>
</dbReference>
<dbReference type="InterPro" id="IPR036961">
    <property type="entry name" value="Kinesin_motor_dom_sf"/>
</dbReference>
<gene>
    <name evidence="9" type="ORF">ACHAWO_001745</name>
</gene>
<dbReference type="GO" id="GO:0005524">
    <property type="term" value="F:ATP binding"/>
    <property type="evidence" value="ECO:0007669"/>
    <property type="project" value="UniProtKB-UniRule"/>
</dbReference>
<feature type="binding site" evidence="5">
    <location>
        <begin position="136"/>
        <end position="143"/>
    </location>
    <ligand>
        <name>ATP</name>
        <dbReference type="ChEBI" id="CHEBI:30616"/>
    </ligand>
</feature>
<evidence type="ECO:0000256" key="7">
    <source>
        <dbReference type="SAM" id="Coils"/>
    </source>
</evidence>
<keyword evidence="3 7" id="KW-0175">Coiled coil</keyword>
<accession>A0ABD3NN30</accession>
<keyword evidence="10" id="KW-1185">Reference proteome</keyword>
<keyword evidence="4 5" id="KW-0505">Motor protein</keyword>
<keyword evidence="6" id="KW-0493">Microtubule</keyword>
<dbReference type="AlphaFoldDB" id="A0ABD3NN30"/>
<keyword evidence="1 5" id="KW-0547">Nucleotide-binding</keyword>
<dbReference type="PRINTS" id="PR00380">
    <property type="entry name" value="KINESINHEAVY"/>
</dbReference>
<evidence type="ECO:0000256" key="3">
    <source>
        <dbReference type="ARBA" id="ARBA00023054"/>
    </source>
</evidence>
<name>A0ABD3NN30_9STRA</name>
<protein>
    <recommendedName>
        <fullName evidence="6">Kinesin-like protein</fullName>
    </recommendedName>
</protein>
<dbReference type="InterPro" id="IPR027640">
    <property type="entry name" value="Kinesin-like_fam"/>
</dbReference>
<evidence type="ECO:0000256" key="1">
    <source>
        <dbReference type="ARBA" id="ARBA00022741"/>
    </source>
</evidence>
<dbReference type="SMART" id="SM00129">
    <property type="entry name" value="KISc"/>
    <property type="match status" value="1"/>
</dbReference>
<evidence type="ECO:0000313" key="9">
    <source>
        <dbReference type="EMBL" id="KAL3776561.1"/>
    </source>
</evidence>
<comment type="similarity">
    <text evidence="5 6">Belongs to the TRAFAC class myosin-kinesin ATPase superfamily. Kinesin family.</text>
</comment>
<dbReference type="GO" id="GO:0005874">
    <property type="term" value="C:microtubule"/>
    <property type="evidence" value="ECO:0007669"/>
    <property type="project" value="UniProtKB-KW"/>
</dbReference>
<dbReference type="InterPro" id="IPR001752">
    <property type="entry name" value="Kinesin_motor_dom"/>
</dbReference>
<evidence type="ECO:0000259" key="8">
    <source>
        <dbReference type="PROSITE" id="PS50067"/>
    </source>
</evidence>
<evidence type="ECO:0000256" key="5">
    <source>
        <dbReference type="PROSITE-ProRule" id="PRU00283"/>
    </source>
</evidence>
<feature type="coiled-coil region" evidence="7">
    <location>
        <begin position="382"/>
        <end position="409"/>
    </location>
</feature>
<dbReference type="InterPro" id="IPR027417">
    <property type="entry name" value="P-loop_NTPase"/>
</dbReference>
<evidence type="ECO:0000256" key="6">
    <source>
        <dbReference type="RuleBase" id="RU000394"/>
    </source>
</evidence>
<dbReference type="PROSITE" id="PS50067">
    <property type="entry name" value="KINESIN_MOTOR_2"/>
    <property type="match status" value="1"/>
</dbReference>
<sequence>MFASRPSHLQTPSRMSSLAPSRFNVVKSAIRPSTNKKRATDGNDGKESNIKLSVRIRPINNGARSFVASGNSITEVQQQQPEPTFATPRRKAASEYIYDSVYGEKSTTHEIYNEFVSNIVSSVVNDGVNGTVFSYGQTGSGKTHTMQGGDDDGDNGVIQLAANQIFDTIKQDAAAAEYKVKVSYLEIYIEDIVDLLADSNSAAPLEIRGETINNLVEREVASYEDLMLTIEKKVVETAVGNTCGDDKENSTPSNGFNASSLYLTSVLSLVDLAGSESAKLTGAQGQQLKEGGAINKSLTALGLLFVGLSQKEPINTGYRNYKLTRILKPLLQDGKVAIICCINPSLAYCKTTEYTLKFAERAKRVKTTAVRNMETVHSKATTLSLRLELEESKVENDRLKNQNVQLTKYNLQFANENEQLQRISYWKRNWRNGRS</sequence>
<dbReference type="PANTHER" id="PTHR47968:SF75">
    <property type="entry name" value="CENTROMERE-ASSOCIATED PROTEIN E"/>
    <property type="match status" value="1"/>
</dbReference>
<comment type="caution">
    <text evidence="9">The sequence shown here is derived from an EMBL/GenBank/DDBJ whole genome shotgun (WGS) entry which is preliminary data.</text>
</comment>
<reference evidence="9 10" key="1">
    <citation type="submission" date="2024-10" db="EMBL/GenBank/DDBJ databases">
        <title>Updated reference genomes for cyclostephanoid diatoms.</title>
        <authorList>
            <person name="Roberts W.R."/>
            <person name="Alverson A.J."/>
        </authorList>
    </citation>
    <scope>NUCLEOTIDE SEQUENCE [LARGE SCALE GENOMIC DNA]</scope>
    <source>
        <strain evidence="9 10">AJA010-31</strain>
    </source>
</reference>
<keyword evidence="2 5" id="KW-0067">ATP-binding</keyword>
<dbReference type="InterPro" id="IPR019821">
    <property type="entry name" value="Kinesin_motor_CS"/>
</dbReference>